<evidence type="ECO:0000256" key="8">
    <source>
        <dbReference type="ARBA" id="ARBA00025948"/>
    </source>
</evidence>
<keyword evidence="7" id="KW-0520">NAD</keyword>
<name>W4LLZ4_ENTF1</name>
<comment type="similarity">
    <text evidence="2">Belongs to the MnmG family.</text>
</comment>
<dbReference type="PANTHER" id="PTHR11806">
    <property type="entry name" value="GLUCOSE INHIBITED DIVISION PROTEIN A"/>
    <property type="match status" value="1"/>
</dbReference>
<dbReference type="InterPro" id="IPR044920">
    <property type="entry name" value="MnmG_C_subdom_sf"/>
</dbReference>
<dbReference type="Gene3D" id="1.10.150.570">
    <property type="entry name" value="GidA associated domain, C-terminal subdomain"/>
    <property type="match status" value="1"/>
</dbReference>
<evidence type="ECO:0000313" key="12">
    <source>
        <dbReference type="Proteomes" id="UP000019141"/>
    </source>
</evidence>
<protein>
    <recommendedName>
        <fullName evidence="10">tRNA uridine 5-carboxymethylaminomethyl modification enzyme C-terminal subdomain domain-containing protein</fullName>
    </recommendedName>
</protein>
<keyword evidence="3" id="KW-0963">Cytoplasm</keyword>
<evidence type="ECO:0000256" key="2">
    <source>
        <dbReference type="ARBA" id="ARBA00007653"/>
    </source>
</evidence>
<dbReference type="InterPro" id="IPR026904">
    <property type="entry name" value="MnmG_C"/>
</dbReference>
<dbReference type="HOGENOM" id="CLU_007831_3_0_7"/>
<accession>W4LLZ4</accession>
<evidence type="ECO:0000256" key="5">
    <source>
        <dbReference type="ARBA" id="ARBA00022694"/>
    </source>
</evidence>
<dbReference type="InterPro" id="IPR002218">
    <property type="entry name" value="MnmG-rel"/>
</dbReference>
<evidence type="ECO:0000256" key="9">
    <source>
        <dbReference type="SAM" id="MobiDB-lite"/>
    </source>
</evidence>
<dbReference type="InterPro" id="IPR049312">
    <property type="entry name" value="GIDA_C_N"/>
</dbReference>
<sequence>MFTSRSEYRLILRQDNADLRLRDKGYASGLVPEDVYRQFAEKRQQIEAEIGRLSSIRVTPSEAVNAVLGERETHALTQPALASELLKRPQLSYADVVQMLRETPILSDAVIEQVEIHLKYEGYIRRQMEQVARVEQYEDMPLPTPFDYWPIPGLSHEIREKLTQLQPATLGQAGRIAGVTPAAVAILMVYFQKHRIHREQDSSSPAPSGQPASGPVSGL</sequence>
<gene>
    <name evidence="11" type="ORF">ETSY1_16860</name>
</gene>
<dbReference type="FunFam" id="1.10.150.570:FF:000001">
    <property type="entry name" value="tRNA uridine 5-carboxymethylaminomethyl modification enzyme MnmG"/>
    <property type="match status" value="1"/>
</dbReference>
<dbReference type="Gene3D" id="3.50.50.60">
    <property type="entry name" value="FAD/NAD(P)-binding domain"/>
    <property type="match status" value="1"/>
</dbReference>
<dbReference type="PANTHER" id="PTHR11806:SF0">
    <property type="entry name" value="PROTEIN MTO1 HOMOLOG, MITOCHONDRIAL"/>
    <property type="match status" value="1"/>
</dbReference>
<dbReference type="GO" id="GO:0030488">
    <property type="term" value="P:tRNA methylation"/>
    <property type="evidence" value="ECO:0007669"/>
    <property type="project" value="TreeGrafter"/>
</dbReference>
<dbReference type="Gene3D" id="1.10.10.1800">
    <property type="entry name" value="tRNA uridine 5-carboxymethylaminomethyl modification enzyme MnmG/GidA"/>
    <property type="match status" value="1"/>
</dbReference>
<dbReference type="GO" id="GO:0050660">
    <property type="term" value="F:flavin adenine dinucleotide binding"/>
    <property type="evidence" value="ECO:0007669"/>
    <property type="project" value="InterPro"/>
</dbReference>
<comment type="cofactor">
    <cofactor evidence="1">
        <name>FAD</name>
        <dbReference type="ChEBI" id="CHEBI:57692"/>
    </cofactor>
</comment>
<feature type="domain" description="tRNA uridine 5-carboxymethylaminomethyl modification enzyme C-terminal subdomain" evidence="10">
    <location>
        <begin position="118"/>
        <end position="189"/>
    </location>
</feature>
<dbReference type="InterPro" id="IPR047001">
    <property type="entry name" value="MnmG_C_subdom"/>
</dbReference>
<evidence type="ECO:0000256" key="6">
    <source>
        <dbReference type="ARBA" id="ARBA00022827"/>
    </source>
</evidence>
<evidence type="ECO:0000256" key="3">
    <source>
        <dbReference type="ARBA" id="ARBA00022490"/>
    </source>
</evidence>
<evidence type="ECO:0000259" key="10">
    <source>
        <dbReference type="SMART" id="SM01228"/>
    </source>
</evidence>
<dbReference type="PATRIC" id="fig|1429438.4.peg.3318"/>
<keyword evidence="12" id="KW-1185">Reference proteome</keyword>
<dbReference type="AlphaFoldDB" id="W4LLZ4"/>
<comment type="subunit">
    <text evidence="8">Homodimer. Heterotetramer of two MnmE and two MnmG subunits.</text>
</comment>
<dbReference type="EMBL" id="AZHW01000502">
    <property type="protein sequence ID" value="ETW98924.1"/>
    <property type="molecule type" value="Genomic_DNA"/>
</dbReference>
<evidence type="ECO:0000256" key="7">
    <source>
        <dbReference type="ARBA" id="ARBA00023027"/>
    </source>
</evidence>
<dbReference type="Pfam" id="PF13932">
    <property type="entry name" value="SAM_GIDA_C"/>
    <property type="match status" value="1"/>
</dbReference>
<dbReference type="InterPro" id="IPR036188">
    <property type="entry name" value="FAD/NAD-bd_sf"/>
</dbReference>
<evidence type="ECO:0000256" key="4">
    <source>
        <dbReference type="ARBA" id="ARBA00022630"/>
    </source>
</evidence>
<proteinExistence type="inferred from homology"/>
<feature type="region of interest" description="Disordered" evidence="9">
    <location>
        <begin position="198"/>
        <end position="219"/>
    </location>
</feature>
<reference evidence="11 12" key="1">
    <citation type="journal article" date="2014" name="Nature">
        <title>An environmental bacterial taxon with a large and distinct metabolic repertoire.</title>
        <authorList>
            <person name="Wilson M.C."/>
            <person name="Mori T."/>
            <person name="Ruckert C."/>
            <person name="Uria A.R."/>
            <person name="Helf M.J."/>
            <person name="Takada K."/>
            <person name="Gernert C."/>
            <person name="Steffens U.A."/>
            <person name="Heycke N."/>
            <person name="Schmitt S."/>
            <person name="Rinke C."/>
            <person name="Helfrich E.J."/>
            <person name="Brachmann A.O."/>
            <person name="Gurgui C."/>
            <person name="Wakimoto T."/>
            <person name="Kracht M."/>
            <person name="Crusemann M."/>
            <person name="Hentschel U."/>
            <person name="Abe I."/>
            <person name="Matsunaga S."/>
            <person name="Kalinowski J."/>
            <person name="Takeyama H."/>
            <person name="Piel J."/>
        </authorList>
    </citation>
    <scope>NUCLEOTIDE SEQUENCE [LARGE SCALE GENOMIC DNA]</scope>
    <source>
        <strain evidence="12">TSY1</strain>
    </source>
</reference>
<keyword evidence="5" id="KW-0819">tRNA processing</keyword>
<dbReference type="GO" id="GO:0002098">
    <property type="term" value="P:tRNA wobble uridine modification"/>
    <property type="evidence" value="ECO:0007669"/>
    <property type="project" value="TreeGrafter"/>
</dbReference>
<comment type="caution">
    <text evidence="11">The sequence shown here is derived from an EMBL/GenBank/DDBJ whole genome shotgun (WGS) entry which is preliminary data.</text>
</comment>
<feature type="compositionally biased region" description="Low complexity" evidence="9">
    <location>
        <begin position="202"/>
        <end position="219"/>
    </location>
</feature>
<dbReference type="FunFam" id="1.10.10.1800:FF:000001">
    <property type="entry name" value="tRNA uridine 5-carboxymethylaminomethyl modification enzyme MnmG"/>
    <property type="match status" value="1"/>
</dbReference>
<evidence type="ECO:0000313" key="11">
    <source>
        <dbReference type="EMBL" id="ETW98924.1"/>
    </source>
</evidence>
<dbReference type="SMART" id="SM01228">
    <property type="entry name" value="GIDA_assoc_3"/>
    <property type="match status" value="1"/>
</dbReference>
<dbReference type="GO" id="GO:0005829">
    <property type="term" value="C:cytosol"/>
    <property type="evidence" value="ECO:0007669"/>
    <property type="project" value="TreeGrafter"/>
</dbReference>
<dbReference type="Proteomes" id="UP000019141">
    <property type="component" value="Unassembled WGS sequence"/>
</dbReference>
<organism evidence="11 12">
    <name type="scientific">Entotheonella factor</name>
    <dbReference type="NCBI Taxonomy" id="1429438"/>
    <lineage>
        <taxon>Bacteria</taxon>
        <taxon>Pseudomonadati</taxon>
        <taxon>Nitrospinota/Tectimicrobiota group</taxon>
        <taxon>Candidatus Tectimicrobiota</taxon>
        <taxon>Candidatus Entotheonellia</taxon>
        <taxon>Candidatus Entotheonellales</taxon>
        <taxon>Candidatus Entotheonellaceae</taxon>
        <taxon>Candidatus Entotheonella</taxon>
    </lineage>
</organism>
<keyword evidence="4" id="KW-0285">Flavoprotein</keyword>
<keyword evidence="6" id="KW-0274">FAD</keyword>
<dbReference type="Pfam" id="PF21680">
    <property type="entry name" value="GIDA_C_1st"/>
    <property type="match status" value="1"/>
</dbReference>
<evidence type="ECO:0000256" key="1">
    <source>
        <dbReference type="ARBA" id="ARBA00001974"/>
    </source>
</evidence>